<keyword evidence="10" id="KW-0282">Flagellum</keyword>
<evidence type="ECO:0000256" key="8">
    <source>
        <dbReference type="ARBA" id="ARBA00023237"/>
    </source>
</evidence>
<dbReference type="GO" id="GO:0003774">
    <property type="term" value="F:cytoskeletal motor activity"/>
    <property type="evidence" value="ECO:0007669"/>
    <property type="project" value="InterPro"/>
</dbReference>
<accession>A0A556QPR9</accession>
<dbReference type="PANTHER" id="PTHR34933:SF1">
    <property type="entry name" value="FLAGELLAR L-RING PROTEIN"/>
    <property type="match status" value="1"/>
</dbReference>
<evidence type="ECO:0000256" key="6">
    <source>
        <dbReference type="ARBA" id="ARBA00023136"/>
    </source>
</evidence>
<evidence type="ECO:0000256" key="1">
    <source>
        <dbReference type="ARBA" id="ARBA00002591"/>
    </source>
</evidence>
<feature type="signal peptide" evidence="9">
    <location>
        <begin position="1"/>
        <end position="19"/>
    </location>
</feature>
<keyword evidence="5 9" id="KW-0732">Signal</keyword>
<dbReference type="GO" id="GO:0009427">
    <property type="term" value="C:bacterial-type flagellum basal body, distal rod, L ring"/>
    <property type="evidence" value="ECO:0007669"/>
    <property type="project" value="InterPro"/>
</dbReference>
<keyword evidence="10" id="KW-0966">Cell projection</keyword>
<dbReference type="GO" id="GO:0009279">
    <property type="term" value="C:cell outer membrane"/>
    <property type="evidence" value="ECO:0007669"/>
    <property type="project" value="UniProtKB-SubCell"/>
</dbReference>
<dbReference type="Proteomes" id="UP000315648">
    <property type="component" value="Unassembled WGS sequence"/>
</dbReference>
<evidence type="ECO:0000256" key="3">
    <source>
        <dbReference type="ARBA" id="ARBA00004442"/>
    </source>
</evidence>
<evidence type="ECO:0000256" key="5">
    <source>
        <dbReference type="ARBA" id="ARBA00022729"/>
    </source>
</evidence>
<dbReference type="EMBL" id="VMBG01000001">
    <property type="protein sequence ID" value="TSJ78631.1"/>
    <property type="molecule type" value="Genomic_DNA"/>
</dbReference>
<feature type="chain" id="PRO_5022193023" evidence="9">
    <location>
        <begin position="20"/>
        <end position="204"/>
    </location>
</feature>
<protein>
    <submittedName>
        <fullName evidence="10">Flagellar basal body L-ring protein FlgH</fullName>
    </submittedName>
</protein>
<keyword evidence="6" id="KW-0472">Membrane</keyword>
<evidence type="ECO:0000313" key="10">
    <source>
        <dbReference type="EMBL" id="TSJ78631.1"/>
    </source>
</evidence>
<evidence type="ECO:0000313" key="11">
    <source>
        <dbReference type="Proteomes" id="UP000315648"/>
    </source>
</evidence>
<comment type="similarity">
    <text evidence="4">Belongs to the FlgH family.</text>
</comment>
<dbReference type="GO" id="GO:0071973">
    <property type="term" value="P:bacterial-type flagellum-dependent cell motility"/>
    <property type="evidence" value="ECO:0007669"/>
    <property type="project" value="InterPro"/>
</dbReference>
<comment type="caution">
    <text evidence="10">The sequence shown here is derived from an EMBL/GenBank/DDBJ whole genome shotgun (WGS) entry which is preliminary data.</text>
</comment>
<dbReference type="InterPro" id="IPR000527">
    <property type="entry name" value="Flag_Lring"/>
</dbReference>
<dbReference type="AlphaFoldDB" id="A0A556QPR9"/>
<dbReference type="Pfam" id="PF02107">
    <property type="entry name" value="FlgH"/>
    <property type="match status" value="1"/>
</dbReference>
<reference evidence="10 11" key="1">
    <citation type="submission" date="2019-07" db="EMBL/GenBank/DDBJ databases">
        <title>Description of 53C-WASEF.</title>
        <authorList>
            <person name="Pitt A."/>
            <person name="Hahn M.W."/>
        </authorList>
    </citation>
    <scope>NUCLEOTIDE SEQUENCE [LARGE SCALE GENOMIC DNA]</scope>
    <source>
        <strain evidence="10 11">53C-WASEF</strain>
    </source>
</reference>
<evidence type="ECO:0000256" key="7">
    <source>
        <dbReference type="ARBA" id="ARBA00023143"/>
    </source>
</evidence>
<keyword evidence="7" id="KW-0975">Bacterial flagellum</keyword>
<dbReference type="PANTHER" id="PTHR34933">
    <property type="entry name" value="FLAGELLAR L-RING PROTEIN"/>
    <property type="match status" value="1"/>
</dbReference>
<proteinExistence type="inferred from homology"/>
<gene>
    <name evidence="10" type="ORF">FPL22_04825</name>
</gene>
<evidence type="ECO:0000256" key="9">
    <source>
        <dbReference type="SAM" id="SignalP"/>
    </source>
</evidence>
<dbReference type="RefSeq" id="WP_144228972.1">
    <property type="nucleotide sequence ID" value="NZ_CBCRVV010000002.1"/>
</dbReference>
<evidence type="ECO:0000256" key="4">
    <source>
        <dbReference type="ARBA" id="ARBA00006929"/>
    </source>
</evidence>
<organism evidence="10 11">
    <name type="scientific">Rariglobus hedericola</name>
    <dbReference type="NCBI Taxonomy" id="2597822"/>
    <lineage>
        <taxon>Bacteria</taxon>
        <taxon>Pseudomonadati</taxon>
        <taxon>Verrucomicrobiota</taxon>
        <taxon>Opitutia</taxon>
        <taxon>Opitutales</taxon>
        <taxon>Opitutaceae</taxon>
        <taxon>Rariglobus</taxon>
    </lineage>
</organism>
<keyword evidence="11" id="KW-1185">Reference proteome</keyword>
<keyword evidence="8" id="KW-0998">Cell outer membrane</keyword>
<name>A0A556QPR9_9BACT</name>
<dbReference type="OrthoDB" id="9789227at2"/>
<evidence type="ECO:0000256" key="2">
    <source>
        <dbReference type="ARBA" id="ARBA00004117"/>
    </source>
</evidence>
<sequence length="204" mass="21391">MKSFIIILVSTLLMGRLSADSLWTAPGSTERAITADRKAASVGDILTVVVQESASTQSSQRKKTDSAASVDAGVDQWLFPAAVSNLGTHNGALPGIKLGGKNDFSGGGEVSASQNVTSRAAVLVTAVLPNGNLVIEGARRVSFDGETQHVVLHGVVRGDDVNPGNTVLSSNIADARVEFISEGSLTDAKKKGWLTKLYEKLRPY</sequence>
<comment type="function">
    <text evidence="1">Assembles around the rod to form the L-ring and probably protects the motor/basal body from shearing forces during rotation.</text>
</comment>
<comment type="subcellular location">
    <subcellularLocation>
        <location evidence="2">Bacterial flagellum basal body</location>
    </subcellularLocation>
    <subcellularLocation>
        <location evidence="3">Cell outer membrane</location>
    </subcellularLocation>
</comment>
<dbReference type="PRINTS" id="PR01008">
    <property type="entry name" value="FLGLRINGFLGH"/>
</dbReference>
<keyword evidence="10" id="KW-0969">Cilium</keyword>